<evidence type="ECO:0000256" key="1">
    <source>
        <dbReference type="SAM" id="MobiDB-lite"/>
    </source>
</evidence>
<dbReference type="KEGG" id="cpre:Csp1_06030"/>
<sequence length="381" mass="38987">MQGRRWRTPTGSQGCAPGERGAPSLTGVSTAVVATVAVVVSLLLVPVTGGVSQLAALRGDTPRQPGPGGVTGNVTALGSVEISASPKTREGIYGRVPVGGLSGFDCDFFGDTSGYTSGDTAVTCLAVSDDPGNRGPVRAYPLDPVTGTVGAPVVLTDSAGVPYRPGTVEPESIRLLRTGPGPVSGMVWSAERSATVTVADRSGRARYTLPVPEGTRPAQGLEGLAVVPQEGGGVSVVTATEAAPAGRSHPVVTVHGQDGPTVFEWPGRGISEILDGPQGSLLVLERGYSAGEGNSAVLWRTDWKTDAGGDRLLVRRPVADLGVLFGAGRVGNVEALAWGPRGQDGRRVLYAGTDDNFSAPPEGTQRAVVHSLLLDAPDSRF</sequence>
<evidence type="ECO:0000313" key="5">
    <source>
        <dbReference type="Proteomes" id="UP000247696"/>
    </source>
</evidence>
<dbReference type="InterPro" id="IPR027372">
    <property type="entry name" value="Phytase-like_dom"/>
</dbReference>
<evidence type="ECO:0000313" key="4">
    <source>
        <dbReference type="EMBL" id="AWT25415.1"/>
    </source>
</evidence>
<feature type="transmembrane region" description="Helical" evidence="2">
    <location>
        <begin position="21"/>
        <end position="45"/>
    </location>
</feature>
<keyword evidence="2" id="KW-1133">Transmembrane helix</keyword>
<keyword evidence="2" id="KW-0472">Membrane</keyword>
<organism evidence="4 5">
    <name type="scientific">Corynebacterium provencense</name>
    <dbReference type="NCBI Taxonomy" id="1737425"/>
    <lineage>
        <taxon>Bacteria</taxon>
        <taxon>Bacillati</taxon>
        <taxon>Actinomycetota</taxon>
        <taxon>Actinomycetes</taxon>
        <taxon>Mycobacteriales</taxon>
        <taxon>Corynebacteriaceae</taxon>
        <taxon>Corynebacterium</taxon>
    </lineage>
</organism>
<dbReference type="EMBL" id="CP024988">
    <property type="protein sequence ID" value="AWT25415.1"/>
    <property type="molecule type" value="Genomic_DNA"/>
</dbReference>
<dbReference type="STRING" id="1737425.GCA_900049755_00772"/>
<gene>
    <name evidence="4" type="ORF">Csp1_06030</name>
</gene>
<keyword evidence="5" id="KW-1185">Reference proteome</keyword>
<dbReference type="Pfam" id="PF13449">
    <property type="entry name" value="Phytase-like"/>
    <property type="match status" value="1"/>
</dbReference>
<dbReference type="OrthoDB" id="9798539at2"/>
<feature type="region of interest" description="Disordered" evidence="1">
    <location>
        <begin position="1"/>
        <end position="22"/>
    </location>
</feature>
<dbReference type="AlphaFoldDB" id="A0A2Z3YLV1"/>
<keyword evidence="2" id="KW-0812">Transmembrane</keyword>
<evidence type="ECO:0000259" key="3">
    <source>
        <dbReference type="Pfam" id="PF13449"/>
    </source>
</evidence>
<name>A0A2Z3YLV1_9CORY</name>
<dbReference type="Proteomes" id="UP000247696">
    <property type="component" value="Chromosome"/>
</dbReference>
<feature type="domain" description="Phytase-like" evidence="3">
    <location>
        <begin position="109"/>
        <end position="357"/>
    </location>
</feature>
<evidence type="ECO:0000256" key="2">
    <source>
        <dbReference type="SAM" id="Phobius"/>
    </source>
</evidence>
<accession>A0A2Z3YLV1</accession>
<reference evidence="5" key="1">
    <citation type="submission" date="2017-11" db="EMBL/GenBank/DDBJ databases">
        <title>Otitis media/interna in a cat caused by the recently described species Corynebacterium provencense.</title>
        <authorList>
            <person name="Kittl S."/>
            <person name="Brodard I."/>
            <person name="Rychener L."/>
            <person name="Jores J."/>
            <person name="Roosje P."/>
            <person name="Gobeli Brawand S."/>
        </authorList>
    </citation>
    <scope>NUCLEOTIDE SEQUENCE [LARGE SCALE GENOMIC DNA]</scope>
    <source>
        <strain evidence="5">17KM38</strain>
    </source>
</reference>
<protein>
    <recommendedName>
        <fullName evidence="3">Phytase-like domain-containing protein</fullName>
    </recommendedName>
</protein>
<proteinExistence type="predicted"/>